<feature type="compositionally biased region" description="Basic and acidic residues" evidence="2">
    <location>
        <begin position="108"/>
        <end position="120"/>
    </location>
</feature>
<feature type="region of interest" description="Disordered" evidence="2">
    <location>
        <begin position="1"/>
        <end position="227"/>
    </location>
</feature>
<evidence type="ECO:0000313" key="5">
    <source>
        <dbReference type="Proteomes" id="UP000799771"/>
    </source>
</evidence>
<feature type="compositionally biased region" description="Polar residues" evidence="2">
    <location>
        <begin position="419"/>
        <end position="428"/>
    </location>
</feature>
<name>A0A6A6A4L0_9PLEO</name>
<feature type="compositionally biased region" description="Low complexity" evidence="2">
    <location>
        <begin position="343"/>
        <end position="374"/>
    </location>
</feature>
<dbReference type="RefSeq" id="XP_033520497.1">
    <property type="nucleotide sequence ID" value="XM_033664199.1"/>
</dbReference>
<feature type="compositionally biased region" description="Polar residues" evidence="2">
    <location>
        <begin position="184"/>
        <end position="196"/>
    </location>
</feature>
<feature type="region of interest" description="Disordered" evidence="2">
    <location>
        <begin position="662"/>
        <end position="699"/>
    </location>
</feature>
<evidence type="ECO:0000256" key="1">
    <source>
        <dbReference type="ARBA" id="ARBA00006832"/>
    </source>
</evidence>
<evidence type="ECO:0000259" key="3">
    <source>
        <dbReference type="SMART" id="SM00993"/>
    </source>
</evidence>
<dbReference type="OrthoDB" id="3942062at2759"/>
<accession>A0A6A6A4L0</accession>
<gene>
    <name evidence="4" type="ORF">P153DRAFT_298009</name>
</gene>
<proteinExistence type="inferred from homology"/>
<feature type="compositionally biased region" description="Polar residues" evidence="2">
    <location>
        <begin position="467"/>
        <end position="481"/>
    </location>
</feature>
<feature type="compositionally biased region" description="Polar residues" evidence="2">
    <location>
        <begin position="436"/>
        <end position="445"/>
    </location>
</feature>
<keyword evidence="5" id="KW-1185">Reference proteome</keyword>
<dbReference type="Pfam" id="PF05764">
    <property type="entry name" value="YL1"/>
    <property type="match status" value="1"/>
</dbReference>
<sequence length="708" mass="77477">MDVDVDGDDPPPFDHHEEDGTSEDESEPEAPVDLMVTSRARRSNAGNRMSILLAKSAEEEEDWGEEWEDAPNEEDFKGEDANEQEDYNLDSSSSEEEDGGGDDDETGEKELRKVERQEQTKKRKAVTNPFAAARMAAASRKRVKLDGVHAQSPSMAPPPRPKKKSERASWIPTEEDGPVRASSRKQTIANKESTLTKLKEKDKRRDDTLAMMKAAEARKAKDEPKPLTQAERLAEAARNERVNKKTLHRWEEAEEARAADRQAKIDALKNRQIDGPFIRYYSGPAIYVDDKLKYTGKDAPSLEHLEDKLNRNLTATDSETVTAESAEQPVDEAVPNGPMNQYQTSTNPPSIPSIPTSLPPQQSSSQQPWTPASQAIGGDVFMGGDIFMGSHSMPYPSSIMFTPPQNQDSFLYGIDQYAQAQQPQSTPSDLPPNPFSAASSYNPYNAPQLPFTHPHPHPSLSDPLLTQDPTATHSSVLSSFQKPLLPAPPPRKKQIRRALRNLLILSSFPDLDAPPSSSRYKSTASLTKDKDRTALIHLCTTLFHWSPADASTFVNVMLVKPVSKKAAAERDAALRPKVVHCEITNKVARYRDPETGIAYRDARAFGVLRGVVGGGFVWSGDLGCYVGGRAKPLESMGGKGFLGMPPAAGVPRRFLEMRRMGPPPMPALAPTPTPAPASAPSQMPVVDAASESARRGPAVVKVEDVAGT</sequence>
<evidence type="ECO:0000313" key="4">
    <source>
        <dbReference type="EMBL" id="KAF2126105.1"/>
    </source>
</evidence>
<organism evidence="4 5">
    <name type="scientific">Dothidotthia symphoricarpi CBS 119687</name>
    <dbReference type="NCBI Taxonomy" id="1392245"/>
    <lineage>
        <taxon>Eukaryota</taxon>
        <taxon>Fungi</taxon>
        <taxon>Dikarya</taxon>
        <taxon>Ascomycota</taxon>
        <taxon>Pezizomycotina</taxon>
        <taxon>Dothideomycetes</taxon>
        <taxon>Pleosporomycetidae</taxon>
        <taxon>Pleosporales</taxon>
        <taxon>Dothidotthiaceae</taxon>
        <taxon>Dothidotthia</taxon>
    </lineage>
</organism>
<feature type="compositionally biased region" description="Basic and acidic residues" evidence="2">
    <location>
        <begin position="215"/>
        <end position="225"/>
    </location>
</feature>
<feature type="compositionally biased region" description="Acidic residues" evidence="2">
    <location>
        <begin position="1"/>
        <end position="11"/>
    </location>
</feature>
<feature type="region of interest" description="Disordered" evidence="2">
    <location>
        <begin position="419"/>
        <end position="490"/>
    </location>
</feature>
<feature type="compositionally biased region" description="Acidic residues" evidence="2">
    <location>
        <begin position="58"/>
        <end position="73"/>
    </location>
</feature>
<evidence type="ECO:0000256" key="2">
    <source>
        <dbReference type="SAM" id="MobiDB-lite"/>
    </source>
</evidence>
<feature type="domain" description="Vps72/YL1 C-terminal" evidence="3">
    <location>
        <begin position="579"/>
        <end position="608"/>
    </location>
</feature>
<feature type="compositionally biased region" description="Pro residues" evidence="2">
    <location>
        <begin position="662"/>
        <end position="677"/>
    </location>
</feature>
<protein>
    <submittedName>
        <fullName evidence="4">YL1-domain-containing protein</fullName>
    </submittedName>
</protein>
<feature type="compositionally biased region" description="Acidic residues" evidence="2">
    <location>
        <begin position="81"/>
        <end position="107"/>
    </location>
</feature>
<dbReference type="EMBL" id="ML977514">
    <property type="protein sequence ID" value="KAF2126105.1"/>
    <property type="molecule type" value="Genomic_DNA"/>
</dbReference>
<dbReference type="AlphaFoldDB" id="A0A6A6A4L0"/>
<dbReference type="PANTHER" id="PTHR13275:SF4">
    <property type="entry name" value="VACUOLAR PROTEIN SORTING-ASSOCIATED PROTEIN 72 HOMOLOG"/>
    <property type="match status" value="1"/>
</dbReference>
<feature type="region of interest" description="Disordered" evidence="2">
    <location>
        <begin position="313"/>
        <end position="376"/>
    </location>
</feature>
<comment type="similarity">
    <text evidence="1">Belongs to the VPS72/YL1 family.</text>
</comment>
<dbReference type="GO" id="GO:0005634">
    <property type="term" value="C:nucleus"/>
    <property type="evidence" value="ECO:0007669"/>
    <property type="project" value="TreeGrafter"/>
</dbReference>
<feature type="compositionally biased region" description="Polar residues" evidence="2">
    <location>
        <begin position="313"/>
        <end position="325"/>
    </location>
</feature>
<feature type="compositionally biased region" description="Basic and acidic residues" evidence="2">
    <location>
        <begin position="197"/>
        <end position="208"/>
    </location>
</feature>
<dbReference type="SMART" id="SM00993">
    <property type="entry name" value="YL1_C"/>
    <property type="match status" value="1"/>
</dbReference>
<dbReference type="InterPro" id="IPR046757">
    <property type="entry name" value="YL1_N"/>
</dbReference>
<dbReference type="InterPro" id="IPR013272">
    <property type="entry name" value="Vps72/YL1_C"/>
</dbReference>
<feature type="compositionally biased region" description="Acidic residues" evidence="2">
    <location>
        <begin position="20"/>
        <end position="30"/>
    </location>
</feature>
<dbReference type="Pfam" id="PF08265">
    <property type="entry name" value="YL1_C"/>
    <property type="match status" value="1"/>
</dbReference>
<dbReference type="GeneID" id="54404631"/>
<dbReference type="Proteomes" id="UP000799771">
    <property type="component" value="Unassembled WGS sequence"/>
</dbReference>
<reference evidence="4" key="1">
    <citation type="journal article" date="2020" name="Stud. Mycol.">
        <title>101 Dothideomycetes genomes: a test case for predicting lifestyles and emergence of pathogens.</title>
        <authorList>
            <person name="Haridas S."/>
            <person name="Albert R."/>
            <person name="Binder M."/>
            <person name="Bloem J."/>
            <person name="Labutti K."/>
            <person name="Salamov A."/>
            <person name="Andreopoulos B."/>
            <person name="Baker S."/>
            <person name="Barry K."/>
            <person name="Bills G."/>
            <person name="Bluhm B."/>
            <person name="Cannon C."/>
            <person name="Castanera R."/>
            <person name="Culley D."/>
            <person name="Daum C."/>
            <person name="Ezra D."/>
            <person name="Gonzalez J."/>
            <person name="Henrissat B."/>
            <person name="Kuo A."/>
            <person name="Liang C."/>
            <person name="Lipzen A."/>
            <person name="Lutzoni F."/>
            <person name="Magnuson J."/>
            <person name="Mondo S."/>
            <person name="Nolan M."/>
            <person name="Ohm R."/>
            <person name="Pangilinan J."/>
            <person name="Park H.-J."/>
            <person name="Ramirez L."/>
            <person name="Alfaro M."/>
            <person name="Sun H."/>
            <person name="Tritt A."/>
            <person name="Yoshinaga Y."/>
            <person name="Zwiers L.-H."/>
            <person name="Turgeon B."/>
            <person name="Goodwin S."/>
            <person name="Spatafora J."/>
            <person name="Crous P."/>
            <person name="Grigoriev I."/>
        </authorList>
    </citation>
    <scope>NUCLEOTIDE SEQUENCE</scope>
    <source>
        <strain evidence="4">CBS 119687</strain>
    </source>
</reference>
<dbReference type="PANTHER" id="PTHR13275">
    <property type="entry name" value="YL-1 PROTEIN TRANSCRIPTION FACTOR-LIKE 1"/>
    <property type="match status" value="1"/>
</dbReference>